<evidence type="ECO:0000256" key="2">
    <source>
        <dbReference type="SAM" id="Phobius"/>
    </source>
</evidence>
<dbReference type="InterPro" id="IPR042235">
    <property type="entry name" value="ZP-C_dom"/>
</dbReference>
<keyword evidence="1" id="KW-1015">Disulfide bond</keyword>
<dbReference type="Gene3D" id="2.60.40.4100">
    <property type="entry name" value="Zona pellucida, ZP-C domain"/>
    <property type="match status" value="1"/>
</dbReference>
<evidence type="ECO:0000313" key="5">
    <source>
        <dbReference type="RefSeq" id="XP_014662722.1"/>
    </source>
</evidence>
<gene>
    <name evidence="5" type="primary">LOC106805582</name>
</gene>
<dbReference type="RefSeq" id="XP_014662722.1">
    <property type="nucleotide sequence ID" value="XM_014807236.1"/>
</dbReference>
<dbReference type="PROSITE" id="PS51034">
    <property type="entry name" value="ZP_2"/>
    <property type="match status" value="1"/>
</dbReference>
<reference evidence="5" key="1">
    <citation type="submission" date="2025-08" db="UniProtKB">
        <authorList>
            <consortium name="RefSeq"/>
        </authorList>
    </citation>
    <scope>IDENTIFICATION</scope>
</reference>
<dbReference type="Pfam" id="PF00100">
    <property type="entry name" value="Zona_pellucida"/>
    <property type="match status" value="1"/>
</dbReference>
<keyword evidence="2" id="KW-0812">Transmembrane</keyword>
<dbReference type="InterPro" id="IPR055355">
    <property type="entry name" value="ZP-C"/>
</dbReference>
<accession>A0ABM1DS01</accession>
<dbReference type="GeneID" id="106805582"/>
<dbReference type="PANTHER" id="PTHR46560:SF5">
    <property type="entry name" value="CYPHER, ISOFORM B"/>
    <property type="match status" value="1"/>
</dbReference>
<dbReference type="Proteomes" id="UP000695022">
    <property type="component" value="Unplaced"/>
</dbReference>
<dbReference type="PANTHER" id="PTHR46560">
    <property type="entry name" value="CYPHER, ISOFORM B"/>
    <property type="match status" value="1"/>
</dbReference>
<evidence type="ECO:0000313" key="4">
    <source>
        <dbReference type="Proteomes" id="UP000695022"/>
    </source>
</evidence>
<sequence length="249" mass="27597">MKVVLGHDPSALPIAGLVVGDYTSLVIYYAQQYSNFDVSVRNCFAHDGTGHYKVDLVDDNGCSTDPEYVSQLYVESAQYSGEHRIYTTFRAFKFPDRHNVYFQCLVDVCYGKCYKRACTPYSATLRPRQGAHDDSHSFNVRVKRSATDGRVTNAAQSQQNTSSALTDEYMVEQAELFRALTILLPGEKLLHAVPLLGPHRDKDEPKMCLSGAGVVWGTFAMCVIIVIVAVVLCCGRAGVKLLNPFNHVC</sequence>
<organism evidence="4 5">
    <name type="scientific">Priapulus caudatus</name>
    <name type="common">Priapulid worm</name>
    <dbReference type="NCBI Taxonomy" id="37621"/>
    <lineage>
        <taxon>Eukaryota</taxon>
        <taxon>Metazoa</taxon>
        <taxon>Ecdysozoa</taxon>
        <taxon>Scalidophora</taxon>
        <taxon>Priapulida</taxon>
        <taxon>Priapulimorpha</taxon>
        <taxon>Priapulimorphida</taxon>
        <taxon>Priapulidae</taxon>
        <taxon>Priapulus</taxon>
    </lineage>
</organism>
<evidence type="ECO:0000259" key="3">
    <source>
        <dbReference type="PROSITE" id="PS51034"/>
    </source>
</evidence>
<protein>
    <submittedName>
        <fullName evidence="5">Uncharacterized protein LOC106805582</fullName>
    </submittedName>
</protein>
<feature type="domain" description="ZP" evidence="3">
    <location>
        <begin position="1"/>
        <end position="125"/>
    </location>
</feature>
<keyword evidence="2" id="KW-0472">Membrane</keyword>
<proteinExistence type="predicted"/>
<feature type="transmembrane region" description="Helical" evidence="2">
    <location>
        <begin position="214"/>
        <end position="234"/>
    </location>
</feature>
<keyword evidence="2" id="KW-1133">Transmembrane helix</keyword>
<name>A0ABM1DS01_PRICU</name>
<evidence type="ECO:0000256" key="1">
    <source>
        <dbReference type="ARBA" id="ARBA00023157"/>
    </source>
</evidence>
<keyword evidence="4" id="KW-1185">Reference proteome</keyword>
<dbReference type="InterPro" id="IPR001507">
    <property type="entry name" value="ZP_dom"/>
</dbReference>